<proteinExistence type="inferred from homology"/>
<dbReference type="CDD" id="cd01335">
    <property type="entry name" value="Radical_SAM"/>
    <property type="match status" value="1"/>
</dbReference>
<accession>A0A368JTU0</accession>
<dbReference type="InterPro" id="IPR007197">
    <property type="entry name" value="rSAM"/>
</dbReference>
<comment type="caution">
    <text evidence="8">The sequence shown here is derived from an EMBL/GenBank/DDBJ whole genome shotgun (WGS) entry which is preliminary data.</text>
</comment>
<evidence type="ECO:0000259" key="7">
    <source>
        <dbReference type="PROSITE" id="PS51918"/>
    </source>
</evidence>
<keyword evidence="4" id="KW-0408">Iron</keyword>
<organism evidence="8 9">
    <name type="scientific">Larkinella punicea</name>
    <dbReference type="NCBI Taxonomy" id="2315727"/>
    <lineage>
        <taxon>Bacteria</taxon>
        <taxon>Pseudomonadati</taxon>
        <taxon>Bacteroidota</taxon>
        <taxon>Cytophagia</taxon>
        <taxon>Cytophagales</taxon>
        <taxon>Spirosomataceae</taxon>
        <taxon>Larkinella</taxon>
    </lineage>
</organism>
<dbReference type="GO" id="GO:0016491">
    <property type="term" value="F:oxidoreductase activity"/>
    <property type="evidence" value="ECO:0007669"/>
    <property type="project" value="InterPro"/>
</dbReference>
<evidence type="ECO:0000256" key="5">
    <source>
        <dbReference type="ARBA" id="ARBA00023014"/>
    </source>
</evidence>
<sequence length="378" mass="43317">MDNSLSLIIKSTRKCNLRCSYCHDWRSRGTVISFEILANIVAKAFRAKRYKVINFIWHGGEPLLLGIDFFRRALSLQQSFIQEGQYVLNSVQINGTLLTEEWCEFFRKNHFQVGVSVDGPEEIHNRNRSFASGKGSFQQVIKSIDLLKEYGIGHGVLLVLNDNTKRLPAPEIFDFITRDLKVDNFSFLPAVPDNLIGQNSGERATTDYLSLEDYEEFMIRIFDHWYALDNPDIRVREIDGIVRSVMRGNPQVCTLAGNCLGGYYHIEPEGDVYHCDKYVGDPMYNLGNILESDFDTLFKSPQMRELRRQERDNLQRLSACKHYGICNGGCPHDRYIAKKYRTDFTGDCCGQNRLISHIIRALGQDIGAEKMAVFGHTM</sequence>
<dbReference type="AlphaFoldDB" id="A0A368JTU0"/>
<keyword evidence="5" id="KW-0411">Iron-sulfur</keyword>
<dbReference type="NCBIfam" id="TIGR04085">
    <property type="entry name" value="rSAM_more_4Fe4S"/>
    <property type="match status" value="1"/>
</dbReference>
<dbReference type="PROSITE" id="PS51918">
    <property type="entry name" value="RADICAL_SAM"/>
    <property type="match status" value="1"/>
</dbReference>
<dbReference type="InterPro" id="IPR023867">
    <property type="entry name" value="Sulphatase_maturase_rSAM"/>
</dbReference>
<dbReference type="SFLD" id="SFLDG01386">
    <property type="entry name" value="main_SPASM_domain-containing"/>
    <property type="match status" value="1"/>
</dbReference>
<reference evidence="8 9" key="1">
    <citation type="submission" date="2018-07" db="EMBL/GenBank/DDBJ databases">
        <title>Genome analysis of Larkinella rosea.</title>
        <authorList>
            <person name="Zhou Z."/>
            <person name="Wang G."/>
        </authorList>
    </citation>
    <scope>NUCLEOTIDE SEQUENCE [LARGE SCALE GENOMIC DNA]</scope>
    <source>
        <strain evidence="9">zzj9</strain>
    </source>
</reference>
<dbReference type="SUPFAM" id="SSF102114">
    <property type="entry name" value="Radical SAM enzymes"/>
    <property type="match status" value="1"/>
</dbReference>
<dbReference type="GO" id="GO:0046872">
    <property type="term" value="F:metal ion binding"/>
    <property type="evidence" value="ECO:0007669"/>
    <property type="project" value="UniProtKB-KW"/>
</dbReference>
<dbReference type="Pfam" id="PF04055">
    <property type="entry name" value="Radical_SAM"/>
    <property type="match status" value="1"/>
</dbReference>
<dbReference type="OrthoDB" id="9808591at2"/>
<keyword evidence="2" id="KW-0949">S-adenosyl-L-methionine</keyword>
<protein>
    <submittedName>
        <fullName evidence="8">Radical SAM protein</fullName>
    </submittedName>
</protein>
<dbReference type="InterPro" id="IPR058240">
    <property type="entry name" value="rSAM_sf"/>
</dbReference>
<dbReference type="SFLD" id="SFLDG01072">
    <property type="entry name" value="dehydrogenase_like"/>
    <property type="match status" value="1"/>
</dbReference>
<dbReference type="GO" id="GO:0051536">
    <property type="term" value="F:iron-sulfur cluster binding"/>
    <property type="evidence" value="ECO:0007669"/>
    <property type="project" value="UniProtKB-KW"/>
</dbReference>
<dbReference type="PANTHER" id="PTHR43273:SF3">
    <property type="entry name" value="ANAEROBIC SULFATASE-MATURATING ENZYME HOMOLOG ASLB-RELATED"/>
    <property type="match status" value="1"/>
</dbReference>
<dbReference type="SFLD" id="SFLDG01384">
    <property type="entry name" value="thioether_bond_formation_requi"/>
    <property type="match status" value="1"/>
</dbReference>
<dbReference type="Gene3D" id="3.20.20.70">
    <property type="entry name" value="Aldolase class I"/>
    <property type="match status" value="1"/>
</dbReference>
<dbReference type="PANTHER" id="PTHR43273">
    <property type="entry name" value="ANAEROBIC SULFATASE-MATURATING ENZYME HOMOLOG ASLB-RELATED"/>
    <property type="match status" value="1"/>
</dbReference>
<dbReference type="EMBL" id="QOWE01000005">
    <property type="protein sequence ID" value="RCR70094.1"/>
    <property type="molecule type" value="Genomic_DNA"/>
</dbReference>
<evidence type="ECO:0000256" key="6">
    <source>
        <dbReference type="ARBA" id="ARBA00023601"/>
    </source>
</evidence>
<evidence type="ECO:0000256" key="3">
    <source>
        <dbReference type="ARBA" id="ARBA00022723"/>
    </source>
</evidence>
<dbReference type="SFLD" id="SFLDS00029">
    <property type="entry name" value="Radical_SAM"/>
    <property type="match status" value="1"/>
</dbReference>
<evidence type="ECO:0000256" key="1">
    <source>
        <dbReference type="ARBA" id="ARBA00001966"/>
    </source>
</evidence>
<dbReference type="SFLD" id="SFLDG01067">
    <property type="entry name" value="SPASM/twitch_domain_containing"/>
    <property type="match status" value="1"/>
</dbReference>
<dbReference type="InterPro" id="IPR013785">
    <property type="entry name" value="Aldolase_TIM"/>
</dbReference>
<comment type="similarity">
    <text evidence="6">Belongs to the radical SAM superfamily. Anaerobic sulfatase-maturating enzyme family.</text>
</comment>
<evidence type="ECO:0000313" key="9">
    <source>
        <dbReference type="Proteomes" id="UP000253383"/>
    </source>
</evidence>
<keyword evidence="3" id="KW-0479">Metal-binding</keyword>
<dbReference type="Proteomes" id="UP000253383">
    <property type="component" value="Unassembled WGS sequence"/>
</dbReference>
<evidence type="ECO:0000313" key="8">
    <source>
        <dbReference type="EMBL" id="RCR70094.1"/>
    </source>
</evidence>
<dbReference type="Pfam" id="PF13186">
    <property type="entry name" value="SPASM"/>
    <property type="match status" value="1"/>
</dbReference>
<gene>
    <name evidence="8" type="ORF">DUE52_06925</name>
</gene>
<name>A0A368JTU0_9BACT</name>
<comment type="cofactor">
    <cofactor evidence="1">
        <name>[4Fe-4S] cluster</name>
        <dbReference type="ChEBI" id="CHEBI:49883"/>
    </cofactor>
</comment>
<evidence type="ECO:0000256" key="2">
    <source>
        <dbReference type="ARBA" id="ARBA00022691"/>
    </source>
</evidence>
<keyword evidence="9" id="KW-1185">Reference proteome</keyword>
<dbReference type="RefSeq" id="WP_114405260.1">
    <property type="nucleotide sequence ID" value="NZ_QOWE01000005.1"/>
</dbReference>
<evidence type="ECO:0000256" key="4">
    <source>
        <dbReference type="ARBA" id="ARBA00023004"/>
    </source>
</evidence>
<dbReference type="InterPro" id="IPR023885">
    <property type="entry name" value="4Fe4S-binding_SPASM_dom"/>
</dbReference>
<feature type="domain" description="Radical SAM core" evidence="7">
    <location>
        <begin position="1"/>
        <end position="227"/>
    </location>
</feature>